<dbReference type="PANTHER" id="PTHR30472:SF24">
    <property type="entry name" value="FERRIC ENTEROBACTIN TRANSPORT SYSTEM PERMEASE PROTEIN FEPG"/>
    <property type="match status" value="1"/>
</dbReference>
<keyword evidence="10" id="KW-1185">Reference proteome</keyword>
<gene>
    <name evidence="9" type="ORF">ACFQ3T_20570</name>
</gene>
<feature type="transmembrane region" description="Helical" evidence="8">
    <location>
        <begin position="110"/>
        <end position="131"/>
    </location>
</feature>
<dbReference type="InterPro" id="IPR037294">
    <property type="entry name" value="ABC_BtuC-like"/>
</dbReference>
<dbReference type="InterPro" id="IPR000522">
    <property type="entry name" value="ABC_transptr_permease_BtuC"/>
</dbReference>
<dbReference type="EMBL" id="JBHTLK010000110">
    <property type="protein sequence ID" value="MFD1149535.1"/>
    <property type="molecule type" value="Genomic_DNA"/>
</dbReference>
<evidence type="ECO:0000256" key="8">
    <source>
        <dbReference type="SAM" id="Phobius"/>
    </source>
</evidence>
<evidence type="ECO:0000256" key="3">
    <source>
        <dbReference type="ARBA" id="ARBA00022448"/>
    </source>
</evidence>
<dbReference type="PANTHER" id="PTHR30472">
    <property type="entry name" value="FERRIC ENTEROBACTIN TRANSPORT SYSTEM PERMEASE PROTEIN"/>
    <property type="match status" value="1"/>
</dbReference>
<feature type="transmembrane region" description="Helical" evidence="8">
    <location>
        <begin position="138"/>
        <end position="160"/>
    </location>
</feature>
<organism evidence="9 10">
    <name type="scientific">Saccharothrix hoggarensis</name>
    <dbReference type="NCBI Taxonomy" id="913853"/>
    <lineage>
        <taxon>Bacteria</taxon>
        <taxon>Bacillati</taxon>
        <taxon>Actinomycetota</taxon>
        <taxon>Actinomycetes</taxon>
        <taxon>Pseudonocardiales</taxon>
        <taxon>Pseudonocardiaceae</taxon>
        <taxon>Saccharothrix</taxon>
    </lineage>
</organism>
<comment type="subcellular location">
    <subcellularLocation>
        <location evidence="1">Cell membrane</location>
        <topology evidence="1">Multi-pass membrane protein</topology>
    </subcellularLocation>
</comment>
<dbReference type="SUPFAM" id="SSF81345">
    <property type="entry name" value="ABC transporter involved in vitamin B12 uptake, BtuC"/>
    <property type="match status" value="1"/>
</dbReference>
<proteinExistence type="inferred from homology"/>
<dbReference type="Pfam" id="PF01032">
    <property type="entry name" value="FecCD"/>
    <property type="match status" value="1"/>
</dbReference>
<keyword evidence="7 8" id="KW-0472">Membrane</keyword>
<feature type="transmembrane region" description="Helical" evidence="8">
    <location>
        <begin position="259"/>
        <end position="284"/>
    </location>
</feature>
<feature type="transmembrane region" description="Helical" evidence="8">
    <location>
        <begin position="215"/>
        <end position="239"/>
    </location>
</feature>
<protein>
    <submittedName>
        <fullName evidence="9">FecCD family ABC transporter permease</fullName>
    </submittedName>
</protein>
<keyword evidence="6 8" id="KW-1133">Transmembrane helix</keyword>
<feature type="transmembrane region" description="Helical" evidence="8">
    <location>
        <begin position="296"/>
        <end position="321"/>
    </location>
</feature>
<evidence type="ECO:0000256" key="7">
    <source>
        <dbReference type="ARBA" id="ARBA00023136"/>
    </source>
</evidence>
<evidence type="ECO:0000256" key="2">
    <source>
        <dbReference type="ARBA" id="ARBA00007935"/>
    </source>
</evidence>
<keyword evidence="5 8" id="KW-0812">Transmembrane</keyword>
<keyword evidence="3" id="KW-0813">Transport</keyword>
<evidence type="ECO:0000256" key="6">
    <source>
        <dbReference type="ARBA" id="ARBA00022989"/>
    </source>
</evidence>
<sequence>MTATPTRGFRLGPVSGPLRWRPIAVVVVGLALLVLAAAVGVARGDFPIPLGQVFDVLLGGGPRGQRFIVLDLRLPRALTGVFVGAALGVSGAVFQSIARNPLASPDILGVTWGAGAGAVTVITFAGSLGAVGGVAGTVGVPLASLGGGLLAGLLVYGLAWRHGIEGFRLVLVGIGVSAVAGNFTHYLLTVGDVTDAARVMVWITGSLNGRGWEHVVPVGVALALLVPAVLVGARLLGALQFDDDTVRGLGVRVNGARTVLLLLAVLLAAVATAAAGPVAFVALASPQIALRLAGAATPPLLGSAVVGGLLVVVSDLVARLAFGGFELPVGVVTAVLGAPYLMYLLVRSRREARV</sequence>
<evidence type="ECO:0000313" key="10">
    <source>
        <dbReference type="Proteomes" id="UP001597168"/>
    </source>
</evidence>
<feature type="transmembrane region" description="Helical" evidence="8">
    <location>
        <begin position="77"/>
        <end position="98"/>
    </location>
</feature>
<evidence type="ECO:0000256" key="1">
    <source>
        <dbReference type="ARBA" id="ARBA00004651"/>
    </source>
</evidence>
<feature type="transmembrane region" description="Helical" evidence="8">
    <location>
        <begin position="20"/>
        <end position="42"/>
    </location>
</feature>
<evidence type="ECO:0000256" key="4">
    <source>
        <dbReference type="ARBA" id="ARBA00022475"/>
    </source>
</evidence>
<dbReference type="Proteomes" id="UP001597168">
    <property type="component" value="Unassembled WGS sequence"/>
</dbReference>
<feature type="transmembrane region" description="Helical" evidence="8">
    <location>
        <begin position="166"/>
        <end position="188"/>
    </location>
</feature>
<keyword evidence="4" id="KW-1003">Cell membrane</keyword>
<comment type="similarity">
    <text evidence="2">Belongs to the binding-protein-dependent transport system permease family. FecCD subfamily.</text>
</comment>
<evidence type="ECO:0000256" key="5">
    <source>
        <dbReference type="ARBA" id="ARBA00022692"/>
    </source>
</evidence>
<evidence type="ECO:0000313" key="9">
    <source>
        <dbReference type="EMBL" id="MFD1149535.1"/>
    </source>
</evidence>
<name>A0ABW3QY81_9PSEU</name>
<dbReference type="RefSeq" id="WP_380724940.1">
    <property type="nucleotide sequence ID" value="NZ_JBHTLK010000110.1"/>
</dbReference>
<dbReference type="CDD" id="cd06550">
    <property type="entry name" value="TM_ABC_iron-siderophores_like"/>
    <property type="match status" value="1"/>
</dbReference>
<reference evidence="10" key="1">
    <citation type="journal article" date="2019" name="Int. J. Syst. Evol. Microbiol.">
        <title>The Global Catalogue of Microorganisms (GCM) 10K type strain sequencing project: providing services to taxonomists for standard genome sequencing and annotation.</title>
        <authorList>
            <consortium name="The Broad Institute Genomics Platform"/>
            <consortium name="The Broad Institute Genome Sequencing Center for Infectious Disease"/>
            <person name="Wu L."/>
            <person name="Ma J."/>
        </authorList>
    </citation>
    <scope>NUCLEOTIDE SEQUENCE [LARGE SCALE GENOMIC DNA]</scope>
    <source>
        <strain evidence="10">CCUG 60214</strain>
    </source>
</reference>
<accession>A0ABW3QY81</accession>
<feature type="transmembrane region" description="Helical" evidence="8">
    <location>
        <begin position="327"/>
        <end position="346"/>
    </location>
</feature>
<comment type="caution">
    <text evidence="9">The sequence shown here is derived from an EMBL/GenBank/DDBJ whole genome shotgun (WGS) entry which is preliminary data.</text>
</comment>
<dbReference type="Gene3D" id="1.10.3470.10">
    <property type="entry name" value="ABC transporter involved in vitamin B12 uptake, BtuC"/>
    <property type="match status" value="1"/>
</dbReference>